<evidence type="ECO:0000313" key="2">
    <source>
        <dbReference type="EMBL" id="OWZ18029.1"/>
    </source>
</evidence>
<dbReference type="AlphaFoldDB" id="A0A225WLL3"/>
<sequence>MRRTADMSSMCVKPNTTKWLKLRTYKLVDRTFDAPTKSSTLNSALVAIVHGALESAHQVFTPRCEVSTRDSAGMIRAGESDTLSPLAIAKTSSTSVTYISGDSCCKTDVNEVSTSIRIEESDVPATRKCVVIDSVSSSDTASDSGDVSEPGPTPTDGELLDAKEYMSSILSRYARARIRHQKKRRAGEWHVRRPRKRRDQRKCAVTRSGYQLHHVHTVTALKMKKLLAMVTVKLRLVDLHERRKGVHSSSPRSKIRSRRSSVA</sequence>
<organism evidence="2 3">
    <name type="scientific">Phytophthora megakarya</name>
    <dbReference type="NCBI Taxonomy" id="4795"/>
    <lineage>
        <taxon>Eukaryota</taxon>
        <taxon>Sar</taxon>
        <taxon>Stramenopiles</taxon>
        <taxon>Oomycota</taxon>
        <taxon>Peronosporomycetes</taxon>
        <taxon>Peronosporales</taxon>
        <taxon>Peronosporaceae</taxon>
        <taxon>Phytophthora</taxon>
    </lineage>
</organism>
<feature type="region of interest" description="Disordered" evidence="1">
    <location>
        <begin position="137"/>
        <end position="159"/>
    </location>
</feature>
<dbReference type="STRING" id="4795.A0A225WLL3"/>
<keyword evidence="3" id="KW-1185">Reference proteome</keyword>
<evidence type="ECO:0000256" key="1">
    <source>
        <dbReference type="SAM" id="MobiDB-lite"/>
    </source>
</evidence>
<feature type="compositionally biased region" description="Basic residues" evidence="1">
    <location>
        <begin position="253"/>
        <end position="263"/>
    </location>
</feature>
<feature type="region of interest" description="Disordered" evidence="1">
    <location>
        <begin position="242"/>
        <end position="263"/>
    </location>
</feature>
<feature type="region of interest" description="Disordered" evidence="1">
    <location>
        <begin position="181"/>
        <end position="205"/>
    </location>
</feature>
<protein>
    <submittedName>
        <fullName evidence="2">Uncharacterized protein</fullName>
    </submittedName>
</protein>
<dbReference type="OrthoDB" id="59296at2759"/>
<feature type="compositionally biased region" description="Low complexity" evidence="1">
    <location>
        <begin position="137"/>
        <end position="148"/>
    </location>
</feature>
<dbReference type="EMBL" id="NBNE01000653">
    <property type="protein sequence ID" value="OWZ18029.1"/>
    <property type="molecule type" value="Genomic_DNA"/>
</dbReference>
<evidence type="ECO:0000313" key="3">
    <source>
        <dbReference type="Proteomes" id="UP000198211"/>
    </source>
</evidence>
<dbReference type="Proteomes" id="UP000198211">
    <property type="component" value="Unassembled WGS sequence"/>
</dbReference>
<proteinExistence type="predicted"/>
<gene>
    <name evidence="2" type="ORF">PHMEG_0007948</name>
</gene>
<name>A0A225WLL3_9STRA</name>
<reference evidence="3" key="1">
    <citation type="submission" date="2017-03" db="EMBL/GenBank/DDBJ databases">
        <title>Phytopthora megakarya and P. palmivora, two closely related causual agents of cacao black pod achieved similar genome size and gene model numbers by different mechanisms.</title>
        <authorList>
            <person name="Ali S."/>
            <person name="Shao J."/>
            <person name="Larry D.J."/>
            <person name="Kronmiller B."/>
            <person name="Shen D."/>
            <person name="Strem M.D."/>
            <person name="Melnick R.L."/>
            <person name="Guiltinan M.J."/>
            <person name="Tyler B.M."/>
            <person name="Meinhardt L.W."/>
            <person name="Bailey B.A."/>
        </authorList>
    </citation>
    <scope>NUCLEOTIDE SEQUENCE [LARGE SCALE GENOMIC DNA]</scope>
    <source>
        <strain evidence="3">zdho120</strain>
    </source>
</reference>
<comment type="caution">
    <text evidence="2">The sequence shown here is derived from an EMBL/GenBank/DDBJ whole genome shotgun (WGS) entry which is preliminary data.</text>
</comment>
<accession>A0A225WLL3</accession>